<dbReference type="InterPro" id="IPR008162">
    <property type="entry name" value="Pyrophosphatase"/>
</dbReference>
<dbReference type="InterPro" id="IPR036649">
    <property type="entry name" value="Pyrophosphatase_sf"/>
</dbReference>
<proteinExistence type="inferred from homology"/>
<dbReference type="InterPro" id="IPR011992">
    <property type="entry name" value="EF-hand-dom_pair"/>
</dbReference>
<comment type="similarity">
    <text evidence="2">Belongs to the PPase family.</text>
</comment>
<accession>A0A0N0DT31</accession>
<dbReference type="CDD" id="cd00412">
    <property type="entry name" value="pyrophosphatase"/>
    <property type="match status" value="1"/>
</dbReference>
<keyword evidence="4" id="KW-0479">Metal-binding</keyword>
<evidence type="ECO:0000256" key="1">
    <source>
        <dbReference type="ARBA" id="ARBA00001946"/>
    </source>
</evidence>
<name>A0A0N0DT31_LEPPY</name>
<dbReference type="EMBL" id="LGTL01000018">
    <property type="protein sequence ID" value="KPA76912.1"/>
    <property type="molecule type" value="Genomic_DNA"/>
</dbReference>
<comment type="caution">
    <text evidence="8">The sequence shown here is derived from an EMBL/GenBank/DDBJ whole genome shotgun (WGS) entry which is preliminary data.</text>
</comment>
<dbReference type="GO" id="GO:0000287">
    <property type="term" value="F:magnesium ion binding"/>
    <property type="evidence" value="ECO:0007669"/>
    <property type="project" value="InterPro"/>
</dbReference>
<protein>
    <recommendedName>
        <fullName evidence="3">inorganic diphosphatase</fullName>
        <ecNumber evidence="3">3.6.1.1</ecNumber>
    </recommendedName>
</protein>
<dbReference type="Proteomes" id="UP000037923">
    <property type="component" value="Unassembled WGS sequence"/>
</dbReference>
<evidence type="ECO:0000313" key="8">
    <source>
        <dbReference type="EMBL" id="KPA76912.1"/>
    </source>
</evidence>
<evidence type="ECO:0000256" key="3">
    <source>
        <dbReference type="ARBA" id="ARBA00012146"/>
    </source>
</evidence>
<evidence type="ECO:0000256" key="4">
    <source>
        <dbReference type="ARBA" id="ARBA00022723"/>
    </source>
</evidence>
<dbReference type="Gene3D" id="3.90.80.10">
    <property type="entry name" value="Inorganic pyrophosphatase"/>
    <property type="match status" value="1"/>
</dbReference>
<dbReference type="RefSeq" id="XP_015655351.1">
    <property type="nucleotide sequence ID" value="XM_015805874.1"/>
</dbReference>
<dbReference type="VEuPathDB" id="TriTrypDB:LpyrH10_18_0240"/>
<dbReference type="OrthoDB" id="1608002at2759"/>
<dbReference type="FunFam" id="3.90.80.10:FF:000012">
    <property type="entry name" value="Acidocalcisomal pyrophosphatase"/>
    <property type="match status" value="1"/>
</dbReference>
<dbReference type="SUPFAM" id="SSF47473">
    <property type="entry name" value="EF-hand"/>
    <property type="match status" value="1"/>
</dbReference>
<evidence type="ECO:0000256" key="5">
    <source>
        <dbReference type="ARBA" id="ARBA00022801"/>
    </source>
</evidence>
<dbReference type="GO" id="GO:0005737">
    <property type="term" value="C:cytoplasm"/>
    <property type="evidence" value="ECO:0007669"/>
    <property type="project" value="InterPro"/>
</dbReference>
<dbReference type="GO" id="GO:0006796">
    <property type="term" value="P:phosphate-containing compound metabolic process"/>
    <property type="evidence" value="ECO:0007669"/>
    <property type="project" value="InterPro"/>
</dbReference>
<evidence type="ECO:0000256" key="2">
    <source>
        <dbReference type="ARBA" id="ARBA00006220"/>
    </source>
</evidence>
<dbReference type="PROSITE" id="PS00387">
    <property type="entry name" value="PPASE"/>
    <property type="match status" value="1"/>
</dbReference>
<evidence type="ECO:0000256" key="6">
    <source>
        <dbReference type="ARBA" id="ARBA00022842"/>
    </source>
</evidence>
<feature type="region of interest" description="Disordered" evidence="7">
    <location>
        <begin position="1"/>
        <end position="28"/>
    </location>
</feature>
<dbReference type="OMA" id="PSYRVKY"/>
<gene>
    <name evidence="8" type="ORF">ABB37_07297</name>
</gene>
<dbReference type="AlphaFoldDB" id="A0A0N0DT31"/>
<keyword evidence="6" id="KW-0460">Magnesium</keyword>
<reference evidence="8 9" key="1">
    <citation type="submission" date="2015-07" db="EMBL/GenBank/DDBJ databases">
        <title>High-quality genome of monoxenous trypanosomatid Leptomonas pyrrhocoris.</title>
        <authorList>
            <person name="Flegontov P."/>
            <person name="Butenko A."/>
            <person name="Firsov S."/>
            <person name="Vlcek C."/>
            <person name="Logacheva M.D."/>
            <person name="Field M."/>
            <person name="Filatov D."/>
            <person name="Flegontova O."/>
            <person name="Gerasimov E."/>
            <person name="Jackson A.P."/>
            <person name="Kelly S."/>
            <person name="Opperdoes F."/>
            <person name="O'Reilly A."/>
            <person name="Votypka J."/>
            <person name="Yurchenko V."/>
            <person name="Lukes J."/>
        </authorList>
    </citation>
    <scope>NUCLEOTIDE SEQUENCE [LARGE SCALE GENOMIC DNA]</scope>
    <source>
        <strain evidence="8">H10</strain>
    </source>
</reference>
<dbReference type="SUPFAM" id="SSF50324">
    <property type="entry name" value="Inorganic pyrophosphatase"/>
    <property type="match status" value="1"/>
</dbReference>
<evidence type="ECO:0000313" key="9">
    <source>
        <dbReference type="Proteomes" id="UP000037923"/>
    </source>
</evidence>
<dbReference type="PANTHER" id="PTHR10286">
    <property type="entry name" value="INORGANIC PYROPHOSPHATASE"/>
    <property type="match status" value="1"/>
</dbReference>
<sequence length="469" mass="53675">MKNDSDGFAEQAPRHANPQPRTVKPSPKVFAVSRAPAANLGSSMNPDVHSYGAWESVTSDANPMSPTLQEVKYITPQVRQFGTGLSAHGSTNDLAAHEDAKTDGEVDADKDAVTEFDLVAYSKEDHTHTLQKSIMSRMFSAFDVTQLGYLDSAKVKEFCAYAGRNMTFEQSENMLADLKSIDDNITFEVFWNWWVSHPNTKMTKETFSLVSADFSVPYHQQQLKVKEEGEIFTPSYRVKYYFKDLENGYRRQVSPWHDVPLYVRDPVRTKPEHIRANRYNFVCEIPKWTRAKFEIATGEPFNPIKQDIKNGVPRFYKHGDMMWNYGAFPQTWESTEVIFEDGVSGDNDPIDGVEIGMRQLRVGEIHPVKILGVLGMIDDGQMDWKVICISVNDPISRFMKDIDDVPKFLPGCLDALREWFRVYKICQGGVENKFAFNGEYKDKSYAMKVVDESHYMWENLRKIKGKEKV</sequence>
<dbReference type="GO" id="GO:0004427">
    <property type="term" value="F:inorganic diphosphate phosphatase activity"/>
    <property type="evidence" value="ECO:0007669"/>
    <property type="project" value="UniProtKB-EC"/>
</dbReference>
<dbReference type="Pfam" id="PF00719">
    <property type="entry name" value="Pyrophosphatase"/>
    <property type="match status" value="1"/>
</dbReference>
<organism evidence="8 9">
    <name type="scientific">Leptomonas pyrrhocoris</name>
    <name type="common">Firebug parasite</name>
    <dbReference type="NCBI Taxonomy" id="157538"/>
    <lineage>
        <taxon>Eukaryota</taxon>
        <taxon>Discoba</taxon>
        <taxon>Euglenozoa</taxon>
        <taxon>Kinetoplastea</taxon>
        <taxon>Metakinetoplastina</taxon>
        <taxon>Trypanosomatida</taxon>
        <taxon>Trypanosomatidae</taxon>
        <taxon>Leishmaniinae</taxon>
        <taxon>Leptomonas</taxon>
    </lineage>
</organism>
<dbReference type="Gene3D" id="1.10.238.10">
    <property type="entry name" value="EF-hand"/>
    <property type="match status" value="1"/>
</dbReference>
<keyword evidence="9" id="KW-1185">Reference proteome</keyword>
<dbReference type="GeneID" id="26907583"/>
<keyword evidence="5" id="KW-0378">Hydrolase</keyword>
<evidence type="ECO:0000256" key="7">
    <source>
        <dbReference type="SAM" id="MobiDB-lite"/>
    </source>
</evidence>
<dbReference type="EC" id="3.6.1.1" evidence="3"/>
<comment type="cofactor">
    <cofactor evidence="1">
        <name>Mg(2+)</name>
        <dbReference type="ChEBI" id="CHEBI:18420"/>
    </cofactor>
</comment>